<evidence type="ECO:0000256" key="3">
    <source>
        <dbReference type="ARBA" id="ARBA00023012"/>
    </source>
</evidence>
<dbReference type="GO" id="GO:0016020">
    <property type="term" value="C:membrane"/>
    <property type="evidence" value="ECO:0007669"/>
    <property type="project" value="InterPro"/>
</dbReference>
<dbReference type="PANTHER" id="PTHR24421">
    <property type="entry name" value="NITRATE/NITRITE SENSOR PROTEIN NARX-RELATED"/>
    <property type="match status" value="1"/>
</dbReference>
<dbReference type="AlphaFoldDB" id="A0A1M5N9B0"/>
<dbReference type="SUPFAM" id="SSF55874">
    <property type="entry name" value="ATPase domain of HSP90 chaperone/DNA topoisomerase II/histidine kinase"/>
    <property type="match status" value="1"/>
</dbReference>
<gene>
    <name evidence="7" type="ORF">SAMN04488109_2178</name>
</gene>
<dbReference type="InterPro" id="IPR050482">
    <property type="entry name" value="Sensor_HK_TwoCompSys"/>
</dbReference>
<keyword evidence="5" id="KW-1133">Transmembrane helix</keyword>
<dbReference type="InterPro" id="IPR036890">
    <property type="entry name" value="HATPase_C_sf"/>
</dbReference>
<dbReference type="PROSITE" id="PS50109">
    <property type="entry name" value="HIS_KIN"/>
    <property type="match status" value="1"/>
</dbReference>
<evidence type="ECO:0000256" key="5">
    <source>
        <dbReference type="SAM" id="Phobius"/>
    </source>
</evidence>
<keyword evidence="3" id="KW-0902">Two-component regulatory system</keyword>
<proteinExistence type="predicted"/>
<dbReference type="InterPro" id="IPR003594">
    <property type="entry name" value="HATPase_dom"/>
</dbReference>
<dbReference type="GO" id="GO:0046983">
    <property type="term" value="F:protein dimerization activity"/>
    <property type="evidence" value="ECO:0007669"/>
    <property type="project" value="InterPro"/>
</dbReference>
<dbReference type="InterPro" id="IPR005467">
    <property type="entry name" value="His_kinase_dom"/>
</dbReference>
<dbReference type="Pfam" id="PF02518">
    <property type="entry name" value="HATPase_c"/>
    <property type="match status" value="1"/>
</dbReference>
<keyword evidence="1" id="KW-0808">Transferase</keyword>
<reference evidence="7 8" key="1">
    <citation type="submission" date="2016-11" db="EMBL/GenBank/DDBJ databases">
        <authorList>
            <person name="Jaros S."/>
            <person name="Januszkiewicz K."/>
            <person name="Wedrychowicz H."/>
        </authorList>
    </citation>
    <scope>NUCLEOTIDE SEQUENCE [LARGE SCALE GENOMIC DNA]</scope>
    <source>
        <strain evidence="7 8">DSM 24574</strain>
    </source>
</reference>
<name>A0A1M5N9B0_9BACT</name>
<keyword evidence="2 7" id="KW-0418">Kinase</keyword>
<dbReference type="STRING" id="947013.SAMN04488109_2178"/>
<dbReference type="SMART" id="SM00387">
    <property type="entry name" value="HATPase_c"/>
    <property type="match status" value="1"/>
</dbReference>
<dbReference type="InterPro" id="IPR011712">
    <property type="entry name" value="Sig_transdc_His_kin_sub3_dim/P"/>
</dbReference>
<feature type="transmembrane region" description="Helical" evidence="5">
    <location>
        <begin position="6"/>
        <end position="24"/>
    </location>
</feature>
<dbReference type="Proteomes" id="UP000184212">
    <property type="component" value="Unassembled WGS sequence"/>
</dbReference>
<dbReference type="GO" id="GO:0000155">
    <property type="term" value="F:phosphorelay sensor kinase activity"/>
    <property type="evidence" value="ECO:0007669"/>
    <property type="project" value="InterPro"/>
</dbReference>
<keyword evidence="5" id="KW-0812">Transmembrane</keyword>
<protein>
    <submittedName>
        <fullName evidence="7">Histidine kinase-, DNA gyrase B-, and HSP90-like ATPase</fullName>
    </submittedName>
</protein>
<organism evidence="7 8">
    <name type="scientific">Chryseolinea serpens</name>
    <dbReference type="NCBI Taxonomy" id="947013"/>
    <lineage>
        <taxon>Bacteria</taxon>
        <taxon>Pseudomonadati</taxon>
        <taxon>Bacteroidota</taxon>
        <taxon>Cytophagia</taxon>
        <taxon>Cytophagales</taxon>
        <taxon>Fulvivirgaceae</taxon>
        <taxon>Chryseolinea</taxon>
    </lineage>
</organism>
<dbReference type="Gene3D" id="1.20.5.1930">
    <property type="match status" value="1"/>
</dbReference>
<keyword evidence="4" id="KW-0175">Coiled coil</keyword>
<dbReference type="EMBL" id="FQWQ01000001">
    <property type="protein sequence ID" value="SHG86087.1"/>
    <property type="molecule type" value="Genomic_DNA"/>
</dbReference>
<keyword evidence="8" id="KW-1185">Reference proteome</keyword>
<accession>A0A1M5N9B0</accession>
<evidence type="ECO:0000313" key="7">
    <source>
        <dbReference type="EMBL" id="SHG86087.1"/>
    </source>
</evidence>
<dbReference type="CDD" id="cd16917">
    <property type="entry name" value="HATPase_UhpB-NarQ-NarX-like"/>
    <property type="match status" value="1"/>
</dbReference>
<evidence type="ECO:0000256" key="2">
    <source>
        <dbReference type="ARBA" id="ARBA00022777"/>
    </source>
</evidence>
<keyword evidence="5" id="KW-0472">Membrane</keyword>
<evidence type="ECO:0000256" key="4">
    <source>
        <dbReference type="SAM" id="Coils"/>
    </source>
</evidence>
<feature type="coiled-coil region" evidence="4">
    <location>
        <begin position="33"/>
        <end position="64"/>
    </location>
</feature>
<sequence length="264" mass="30497">MGYNIFMMISLIALLVVLVSMYFLHSARKQVREELLAKENEQLRQTLKDQQESLEEERKRIGHDLHDDLAQLLAGTRLALENLRLEPTLSGRNKSLLLRIDHDLNDLLNRVQNIIWNLAPESLREKGLSYVLWKMCDHLKELRSFHIEFFETGNVTRMPDEVEVTLFRIVQEIVNNAMRHSLAWNINMKMRWSDTSLRIEVKDDGIGKDRAVGERRAAARGRGLPGMKRRAELIGATVVTEPIEKGTLFVVTYPYKVTIPLLNA</sequence>
<feature type="domain" description="Histidine kinase" evidence="6">
    <location>
        <begin position="60"/>
        <end position="257"/>
    </location>
</feature>
<evidence type="ECO:0000256" key="1">
    <source>
        <dbReference type="ARBA" id="ARBA00022679"/>
    </source>
</evidence>
<dbReference type="Pfam" id="PF07730">
    <property type="entry name" value="HisKA_3"/>
    <property type="match status" value="1"/>
</dbReference>
<dbReference type="OrthoDB" id="9760839at2"/>
<dbReference type="Gene3D" id="3.30.565.10">
    <property type="entry name" value="Histidine kinase-like ATPase, C-terminal domain"/>
    <property type="match status" value="1"/>
</dbReference>
<dbReference type="RefSeq" id="WP_073133559.1">
    <property type="nucleotide sequence ID" value="NZ_FQWQ01000001.1"/>
</dbReference>
<evidence type="ECO:0000313" key="8">
    <source>
        <dbReference type="Proteomes" id="UP000184212"/>
    </source>
</evidence>
<evidence type="ECO:0000259" key="6">
    <source>
        <dbReference type="PROSITE" id="PS50109"/>
    </source>
</evidence>